<dbReference type="PANTHER" id="PTHR31965:SF1">
    <property type="entry name" value="TRANSMEMBRANE PROTEIN 42"/>
    <property type="match status" value="1"/>
</dbReference>
<dbReference type="PANTHER" id="PTHR31965">
    <property type="entry name" value="TRANSMEMBRANE PROTEIN 42"/>
    <property type="match status" value="1"/>
</dbReference>
<dbReference type="InterPro" id="IPR037185">
    <property type="entry name" value="EmrE-like"/>
</dbReference>
<keyword evidence="3" id="KW-1185">Reference proteome</keyword>
<dbReference type="AlphaFoldDB" id="A0A9C6S8V3"/>
<accession>A0A9C6S8V3</accession>
<feature type="transmembrane region" description="Helical" evidence="1">
    <location>
        <begin position="12"/>
        <end position="30"/>
    </location>
</feature>
<gene>
    <name evidence="4" type="primary">LOC100646282</name>
</gene>
<dbReference type="SUPFAM" id="SSF103481">
    <property type="entry name" value="Multidrug resistance efflux transporter EmrE"/>
    <property type="match status" value="1"/>
</dbReference>
<dbReference type="Pfam" id="PF00892">
    <property type="entry name" value="EamA"/>
    <property type="match status" value="1"/>
</dbReference>
<sequence length="221" mass="24858">MYLLRTTNLYTYTRYMLCIHFIFYRLWYICNTYRIRRSWNLVLSTFLEIQISLLIYDIHNQCLVMKRKLSSSLTLKESQPSSTLYMKETKQESNIRLAIVSGFFATIGSLLGKLAGGADVDSIFGLLLKGVLLILMIISNTVGYAFFVKALNTSGSSLPCTITSAATSYICSALTGSLIFNESTSLTWWCGISFVILGLLVISCTQSKDNHVPFPKRSKSE</sequence>
<name>A0A9C6S8V3_BOMTE</name>
<evidence type="ECO:0000313" key="4">
    <source>
        <dbReference type="RefSeq" id="XP_048261199.1"/>
    </source>
</evidence>
<evidence type="ECO:0000313" key="3">
    <source>
        <dbReference type="Proteomes" id="UP000835206"/>
    </source>
</evidence>
<dbReference type="Gene3D" id="1.10.3730.20">
    <property type="match status" value="1"/>
</dbReference>
<dbReference type="GeneID" id="100646282"/>
<feature type="transmembrane region" description="Helical" evidence="1">
    <location>
        <begin position="94"/>
        <end position="111"/>
    </location>
</feature>
<feature type="transmembrane region" description="Helical" evidence="1">
    <location>
        <begin position="186"/>
        <end position="204"/>
    </location>
</feature>
<keyword evidence="1" id="KW-0472">Membrane</keyword>
<organism evidence="3 4">
    <name type="scientific">Bombus terrestris</name>
    <name type="common">Buff-tailed bumblebee</name>
    <name type="synonym">Apis terrestris</name>
    <dbReference type="NCBI Taxonomy" id="30195"/>
    <lineage>
        <taxon>Eukaryota</taxon>
        <taxon>Metazoa</taxon>
        <taxon>Ecdysozoa</taxon>
        <taxon>Arthropoda</taxon>
        <taxon>Hexapoda</taxon>
        <taxon>Insecta</taxon>
        <taxon>Pterygota</taxon>
        <taxon>Neoptera</taxon>
        <taxon>Endopterygota</taxon>
        <taxon>Hymenoptera</taxon>
        <taxon>Apocrita</taxon>
        <taxon>Aculeata</taxon>
        <taxon>Apoidea</taxon>
        <taxon>Anthophila</taxon>
        <taxon>Apidae</taxon>
        <taxon>Bombus</taxon>
        <taxon>Bombus</taxon>
    </lineage>
</organism>
<proteinExistence type="predicted"/>
<dbReference type="Proteomes" id="UP000835206">
    <property type="component" value="Chromosome 1"/>
</dbReference>
<feature type="domain" description="EamA" evidence="2">
    <location>
        <begin position="83"/>
        <end position="203"/>
    </location>
</feature>
<dbReference type="InterPro" id="IPR039632">
    <property type="entry name" value="TMEM42"/>
</dbReference>
<dbReference type="GO" id="GO:0016020">
    <property type="term" value="C:membrane"/>
    <property type="evidence" value="ECO:0007669"/>
    <property type="project" value="InterPro"/>
</dbReference>
<dbReference type="RefSeq" id="XP_048261199.1">
    <property type="nucleotide sequence ID" value="XM_048405242.1"/>
</dbReference>
<feature type="transmembrane region" description="Helical" evidence="1">
    <location>
        <begin position="123"/>
        <end position="148"/>
    </location>
</feature>
<reference evidence="4" key="1">
    <citation type="submission" date="2025-08" db="UniProtKB">
        <authorList>
            <consortium name="RefSeq"/>
        </authorList>
    </citation>
    <scope>IDENTIFICATION</scope>
</reference>
<feature type="transmembrane region" description="Helical" evidence="1">
    <location>
        <begin position="160"/>
        <end position="180"/>
    </location>
</feature>
<keyword evidence="1" id="KW-1133">Transmembrane helix</keyword>
<dbReference type="InterPro" id="IPR000620">
    <property type="entry name" value="EamA_dom"/>
</dbReference>
<evidence type="ECO:0000256" key="1">
    <source>
        <dbReference type="SAM" id="Phobius"/>
    </source>
</evidence>
<evidence type="ECO:0000259" key="2">
    <source>
        <dbReference type="Pfam" id="PF00892"/>
    </source>
</evidence>
<keyword evidence="1" id="KW-0812">Transmembrane</keyword>
<protein>
    <submittedName>
        <fullName evidence="4">Uncharacterized protein LOC100646282 isoform X1</fullName>
    </submittedName>
</protein>